<organism evidence="3 4">
    <name type="scientific">Streptomyces phage Ibantik</name>
    <dbReference type="NCBI Taxonomy" id="2182397"/>
    <lineage>
        <taxon>Viruses</taxon>
        <taxon>Duplodnaviria</taxon>
        <taxon>Heunggongvirae</taxon>
        <taxon>Uroviricota</taxon>
        <taxon>Caudoviricetes</taxon>
        <taxon>Ibantikvirus</taxon>
        <taxon>Ibantikvirus ibantik</taxon>
    </lineage>
</organism>
<dbReference type="Proteomes" id="UP000247188">
    <property type="component" value="Segment"/>
</dbReference>
<protein>
    <submittedName>
        <fullName evidence="3">DNA primase</fullName>
    </submittedName>
</protein>
<sequence length="138" mass="15493">MRWSESSTPQPKPSILEAFELYYPEVEVPEWGGPWKKILCPIHAEDRPSATINPEVGYWKCHACDLSEDAYAVVMREEGVSFLEAKARADAWECGSSGDVQPSVPREPSRRVPERPRFGRGGSNVAPRFRRRFGDGGS</sequence>
<proteinExistence type="predicted"/>
<feature type="region of interest" description="Disordered" evidence="1">
    <location>
        <begin position="94"/>
        <end position="138"/>
    </location>
</feature>
<dbReference type="GO" id="GO:0003677">
    <property type="term" value="F:DNA binding"/>
    <property type="evidence" value="ECO:0007669"/>
    <property type="project" value="InterPro"/>
</dbReference>
<evidence type="ECO:0000259" key="2">
    <source>
        <dbReference type="SMART" id="SM00400"/>
    </source>
</evidence>
<dbReference type="GO" id="GO:0006260">
    <property type="term" value="P:DNA replication"/>
    <property type="evidence" value="ECO:0007669"/>
    <property type="project" value="InterPro"/>
</dbReference>
<dbReference type="EMBL" id="MH155870">
    <property type="protein sequence ID" value="AWN05261.1"/>
    <property type="molecule type" value="Genomic_DNA"/>
</dbReference>
<evidence type="ECO:0000256" key="1">
    <source>
        <dbReference type="SAM" id="MobiDB-lite"/>
    </source>
</evidence>
<dbReference type="InterPro" id="IPR002694">
    <property type="entry name" value="Znf_CHC2"/>
</dbReference>
<dbReference type="GeneID" id="80019256"/>
<feature type="compositionally biased region" description="Basic and acidic residues" evidence="1">
    <location>
        <begin position="107"/>
        <end position="117"/>
    </location>
</feature>
<dbReference type="SUPFAM" id="SSF57783">
    <property type="entry name" value="Zinc beta-ribbon"/>
    <property type="match status" value="1"/>
</dbReference>
<dbReference type="Pfam" id="PF01807">
    <property type="entry name" value="Zn_ribbon_DnaG"/>
    <property type="match status" value="1"/>
</dbReference>
<gene>
    <name evidence="3" type="primary">37</name>
    <name evidence="3" type="ORF">SEA_IBANTIK_37</name>
</gene>
<evidence type="ECO:0000313" key="4">
    <source>
        <dbReference type="Proteomes" id="UP000247188"/>
    </source>
</evidence>
<accession>A0A2U8UP52</accession>
<feature type="domain" description="Zinc finger CHC2-type" evidence="2">
    <location>
        <begin position="39"/>
        <end position="90"/>
    </location>
</feature>
<reference evidence="4" key="1">
    <citation type="submission" date="2018-04" db="EMBL/GenBank/DDBJ databases">
        <authorList>
            <person name="Go L.Y."/>
            <person name="Mitchell J.A."/>
        </authorList>
    </citation>
    <scope>NUCLEOTIDE SEQUENCE [LARGE SCALE GENOMIC DNA]</scope>
</reference>
<keyword evidence="4" id="KW-1185">Reference proteome</keyword>
<dbReference type="Gene3D" id="3.90.580.10">
    <property type="entry name" value="Zinc finger, CHC2-type domain"/>
    <property type="match status" value="1"/>
</dbReference>
<dbReference type="GO" id="GO:0008270">
    <property type="term" value="F:zinc ion binding"/>
    <property type="evidence" value="ECO:0007669"/>
    <property type="project" value="InterPro"/>
</dbReference>
<name>A0A2U8UP52_9CAUD</name>
<dbReference type="KEGG" id="vg:80019256"/>
<dbReference type="GO" id="GO:0003899">
    <property type="term" value="F:DNA-directed RNA polymerase activity"/>
    <property type="evidence" value="ECO:0007669"/>
    <property type="project" value="InterPro"/>
</dbReference>
<dbReference type="SMART" id="SM00400">
    <property type="entry name" value="ZnF_CHCC"/>
    <property type="match status" value="1"/>
</dbReference>
<dbReference type="RefSeq" id="YP_010754661.1">
    <property type="nucleotide sequence ID" value="NC_073462.1"/>
</dbReference>
<dbReference type="InterPro" id="IPR036977">
    <property type="entry name" value="DNA_primase_Znf_CHC2"/>
</dbReference>
<evidence type="ECO:0000313" key="3">
    <source>
        <dbReference type="EMBL" id="AWN05261.1"/>
    </source>
</evidence>